<keyword evidence="4" id="KW-1185">Reference proteome</keyword>
<dbReference type="PANTHER" id="PTHR30522">
    <property type="entry name" value="NUCLEOSIDE TRIPHOSPHATE PYROPHOSPHOHYDROLASE"/>
    <property type="match status" value="1"/>
</dbReference>
<dbReference type="GO" id="GO:0046076">
    <property type="term" value="P:dTTP catabolic process"/>
    <property type="evidence" value="ECO:0007669"/>
    <property type="project" value="TreeGrafter"/>
</dbReference>
<dbReference type="GO" id="GO:0046061">
    <property type="term" value="P:dATP catabolic process"/>
    <property type="evidence" value="ECO:0007669"/>
    <property type="project" value="TreeGrafter"/>
</dbReference>
<dbReference type="GO" id="GO:0047429">
    <property type="term" value="F:nucleoside triphosphate diphosphatase activity"/>
    <property type="evidence" value="ECO:0007669"/>
    <property type="project" value="TreeGrafter"/>
</dbReference>
<dbReference type="GO" id="GO:0006203">
    <property type="term" value="P:dGTP catabolic process"/>
    <property type="evidence" value="ECO:0007669"/>
    <property type="project" value="TreeGrafter"/>
</dbReference>
<evidence type="ECO:0000313" key="4">
    <source>
        <dbReference type="Proteomes" id="UP000621454"/>
    </source>
</evidence>
<dbReference type="Pfam" id="PF03819">
    <property type="entry name" value="MazG"/>
    <property type="match status" value="1"/>
</dbReference>
<feature type="region of interest" description="Disordered" evidence="1">
    <location>
        <begin position="1"/>
        <end position="32"/>
    </location>
</feature>
<comment type="caution">
    <text evidence="3">The sequence shown here is derived from an EMBL/GenBank/DDBJ whole genome shotgun (WGS) entry which is preliminary data.</text>
</comment>
<evidence type="ECO:0000259" key="2">
    <source>
        <dbReference type="Pfam" id="PF03819"/>
    </source>
</evidence>
<reference evidence="3" key="2">
    <citation type="submission" date="2020-09" db="EMBL/GenBank/DDBJ databases">
        <authorList>
            <person name="Sun Q."/>
            <person name="Zhou Y."/>
        </authorList>
    </citation>
    <scope>NUCLEOTIDE SEQUENCE</scope>
    <source>
        <strain evidence="3">CGMCC 1.12827</strain>
    </source>
</reference>
<dbReference type="PANTHER" id="PTHR30522:SF0">
    <property type="entry name" value="NUCLEOSIDE TRIPHOSPHATE PYROPHOSPHOHYDROLASE"/>
    <property type="match status" value="1"/>
</dbReference>
<name>A0A916T2I3_9ACTN</name>
<dbReference type="GO" id="GO:0046052">
    <property type="term" value="P:UTP catabolic process"/>
    <property type="evidence" value="ECO:0007669"/>
    <property type="project" value="TreeGrafter"/>
</dbReference>
<feature type="region of interest" description="Disordered" evidence="1">
    <location>
        <begin position="228"/>
        <end position="255"/>
    </location>
</feature>
<evidence type="ECO:0000256" key="1">
    <source>
        <dbReference type="SAM" id="MobiDB-lite"/>
    </source>
</evidence>
<dbReference type="SUPFAM" id="SSF101386">
    <property type="entry name" value="all-alpha NTP pyrophosphatases"/>
    <property type="match status" value="1"/>
</dbReference>
<dbReference type="GO" id="GO:0046047">
    <property type="term" value="P:TTP catabolic process"/>
    <property type="evidence" value="ECO:0007669"/>
    <property type="project" value="TreeGrafter"/>
</dbReference>
<accession>A0A916T2I3</accession>
<dbReference type="InterPro" id="IPR011551">
    <property type="entry name" value="NTP_PyrPHydrolase_MazG"/>
</dbReference>
<gene>
    <name evidence="3" type="ORF">GCM10011489_14450</name>
</gene>
<dbReference type="EMBL" id="BMGC01000007">
    <property type="protein sequence ID" value="GGB27395.1"/>
    <property type="molecule type" value="Genomic_DNA"/>
</dbReference>
<organism evidence="3 4">
    <name type="scientific">Gordonia jinhuaensis</name>
    <dbReference type="NCBI Taxonomy" id="1517702"/>
    <lineage>
        <taxon>Bacteria</taxon>
        <taxon>Bacillati</taxon>
        <taxon>Actinomycetota</taxon>
        <taxon>Actinomycetes</taxon>
        <taxon>Mycobacteriales</taxon>
        <taxon>Gordoniaceae</taxon>
        <taxon>Gordonia</taxon>
    </lineage>
</organism>
<feature type="compositionally biased region" description="Basic and acidic residues" evidence="1">
    <location>
        <begin position="237"/>
        <end position="255"/>
    </location>
</feature>
<sequence length="255" mass="27758">MSESGGVGSGPDPADLEQADPETADRRAGARSGEALLDAVELMDRLRRQGPWESTQTHDSLRRYLLEETYEFLDAVDSGDQRHLLEELGDLLLQVLFHARVAADHPDHPFDIDDVARAFTAKVSDRTHGVLDGPVDLETQLRQWEERKAAEKKRDSVLDGIATAQPSLALAQKVVERLDAAGFPAGSIPSTVTTVSVVGGEASVEDDLRRAVLAFMQTVRAAEDRARAAGLTPRSADQWRRFLGEPGSGDHDQAT</sequence>
<protein>
    <recommendedName>
        <fullName evidence="2">NTP pyrophosphohydrolase MazG-like domain-containing protein</fullName>
    </recommendedName>
</protein>
<dbReference type="Proteomes" id="UP000621454">
    <property type="component" value="Unassembled WGS sequence"/>
</dbReference>
<feature type="domain" description="NTP pyrophosphohydrolase MazG-like" evidence="2">
    <location>
        <begin position="56"/>
        <end position="128"/>
    </location>
</feature>
<dbReference type="AlphaFoldDB" id="A0A916T2I3"/>
<evidence type="ECO:0000313" key="3">
    <source>
        <dbReference type="EMBL" id="GGB27395.1"/>
    </source>
</evidence>
<proteinExistence type="predicted"/>
<dbReference type="InterPro" id="IPR048015">
    <property type="entry name" value="NTP-PPase_MazG-like_N"/>
</dbReference>
<dbReference type="CDD" id="cd11528">
    <property type="entry name" value="NTP-PPase_MazG_Nterm"/>
    <property type="match status" value="1"/>
</dbReference>
<reference evidence="3" key="1">
    <citation type="journal article" date="2014" name="Int. J. Syst. Evol. Microbiol.">
        <title>Complete genome sequence of Corynebacterium casei LMG S-19264T (=DSM 44701T), isolated from a smear-ripened cheese.</title>
        <authorList>
            <consortium name="US DOE Joint Genome Institute (JGI-PGF)"/>
            <person name="Walter F."/>
            <person name="Albersmeier A."/>
            <person name="Kalinowski J."/>
            <person name="Ruckert C."/>
        </authorList>
    </citation>
    <scope>NUCLEOTIDE SEQUENCE</scope>
    <source>
        <strain evidence="3">CGMCC 1.12827</strain>
    </source>
</reference>
<dbReference type="GO" id="GO:0046081">
    <property type="term" value="P:dUTP catabolic process"/>
    <property type="evidence" value="ECO:0007669"/>
    <property type="project" value="TreeGrafter"/>
</dbReference>
<dbReference type="RefSeq" id="WP_229742260.1">
    <property type="nucleotide sequence ID" value="NZ_BMGC01000007.1"/>
</dbReference>
<dbReference type="InterPro" id="IPR004518">
    <property type="entry name" value="MazG-like_dom"/>
</dbReference>
<dbReference type="Gene3D" id="1.10.287.1080">
    <property type="entry name" value="MazG-like"/>
    <property type="match status" value="1"/>
</dbReference>